<gene>
    <name evidence="2" type="ORF">N136_01809</name>
</gene>
<accession>U2TAV9</accession>
<dbReference type="PATRIC" id="fig|1358026.3.peg.1551"/>
<evidence type="ECO:0000313" key="2">
    <source>
        <dbReference type="EMBL" id="ERK71847.1"/>
    </source>
</evidence>
<proteinExistence type="predicted"/>
<dbReference type="Proteomes" id="UP000016605">
    <property type="component" value="Unassembled WGS sequence"/>
</dbReference>
<feature type="transmembrane region" description="Helical" evidence="1">
    <location>
        <begin position="7"/>
        <end position="26"/>
    </location>
</feature>
<dbReference type="AlphaFoldDB" id="U2TAV9"/>
<evidence type="ECO:0000313" key="3">
    <source>
        <dbReference type="Proteomes" id="UP000016605"/>
    </source>
</evidence>
<dbReference type="EMBL" id="AWVQ01000219">
    <property type="protein sequence ID" value="ERK71847.1"/>
    <property type="molecule type" value="Genomic_DNA"/>
</dbReference>
<sequence length="56" mass="6118">MSMRPWILWVIGACGLVFIGGIFGQLVVPSSVLIWVGLPFGLIGALLARVYVMSRR</sequence>
<reference evidence="2 3" key="1">
    <citation type="submission" date="2013-08" db="EMBL/GenBank/DDBJ databases">
        <authorList>
            <person name="Weinstock G."/>
            <person name="Sodergren E."/>
            <person name="Wylie T."/>
            <person name="Fulton L."/>
            <person name="Fulton R."/>
            <person name="Fronick C."/>
            <person name="O'Laughlin M."/>
            <person name="Godfrey J."/>
            <person name="Miner T."/>
            <person name="Herter B."/>
            <person name="Appelbaum E."/>
            <person name="Cordes M."/>
            <person name="Lek S."/>
            <person name="Wollam A."/>
            <person name="Pepin K.H."/>
            <person name="Palsikar V.B."/>
            <person name="Mitreva M."/>
            <person name="Wilson R.K."/>
        </authorList>
    </citation>
    <scope>NUCLEOTIDE SEQUENCE [LARGE SCALE GENOMIC DNA]</scope>
    <source>
        <strain evidence="2 3">ATCC 14665</strain>
    </source>
</reference>
<dbReference type="HOGENOM" id="CLU_3008792_0_0_11"/>
<protein>
    <submittedName>
        <fullName evidence="2">Uncharacterized protein</fullName>
    </submittedName>
</protein>
<keyword evidence="1" id="KW-0812">Transmembrane</keyword>
<organism evidence="2 3">
    <name type="scientific">Leifsonia aquatica ATCC 14665</name>
    <dbReference type="NCBI Taxonomy" id="1358026"/>
    <lineage>
        <taxon>Bacteria</taxon>
        <taxon>Bacillati</taxon>
        <taxon>Actinomycetota</taxon>
        <taxon>Actinomycetes</taxon>
        <taxon>Micrococcales</taxon>
        <taxon>Microbacteriaceae</taxon>
        <taxon>Leifsonia</taxon>
    </lineage>
</organism>
<keyword evidence="1" id="KW-1133">Transmembrane helix</keyword>
<evidence type="ECO:0000256" key="1">
    <source>
        <dbReference type="SAM" id="Phobius"/>
    </source>
</evidence>
<name>U2TAV9_LEIAQ</name>
<keyword evidence="1" id="KW-0472">Membrane</keyword>
<feature type="transmembrane region" description="Helical" evidence="1">
    <location>
        <begin position="32"/>
        <end position="52"/>
    </location>
</feature>
<comment type="caution">
    <text evidence="2">The sequence shown here is derived from an EMBL/GenBank/DDBJ whole genome shotgun (WGS) entry which is preliminary data.</text>
</comment>